<feature type="region of interest" description="Disordered" evidence="15">
    <location>
        <begin position="479"/>
        <end position="605"/>
    </location>
</feature>
<dbReference type="Gene3D" id="3.30.200.20">
    <property type="entry name" value="Phosphorylase Kinase, domain 1"/>
    <property type="match status" value="1"/>
</dbReference>
<dbReference type="SUPFAM" id="SSF56112">
    <property type="entry name" value="Protein kinase-like (PK-like)"/>
    <property type="match status" value="1"/>
</dbReference>
<keyword evidence="9 12" id="KW-0067">ATP-binding</keyword>
<evidence type="ECO:0000256" key="14">
    <source>
        <dbReference type="PIRSR" id="PIRSR038165-51"/>
    </source>
</evidence>
<dbReference type="Pfam" id="PF07714">
    <property type="entry name" value="PK_Tyr_Ser-Thr"/>
    <property type="match status" value="1"/>
</dbReference>
<evidence type="ECO:0000256" key="5">
    <source>
        <dbReference type="ARBA" id="ARBA00022527"/>
    </source>
</evidence>
<organism evidence="17 18">
    <name type="scientific">Acanthoscelides obtectus</name>
    <name type="common">Bean weevil</name>
    <name type="synonym">Bruchus obtectus</name>
    <dbReference type="NCBI Taxonomy" id="200917"/>
    <lineage>
        <taxon>Eukaryota</taxon>
        <taxon>Metazoa</taxon>
        <taxon>Ecdysozoa</taxon>
        <taxon>Arthropoda</taxon>
        <taxon>Hexapoda</taxon>
        <taxon>Insecta</taxon>
        <taxon>Pterygota</taxon>
        <taxon>Neoptera</taxon>
        <taxon>Endopterygota</taxon>
        <taxon>Coleoptera</taxon>
        <taxon>Polyphaga</taxon>
        <taxon>Cucujiformia</taxon>
        <taxon>Chrysomeloidea</taxon>
        <taxon>Chrysomelidae</taxon>
        <taxon>Bruchinae</taxon>
        <taxon>Bruchini</taxon>
        <taxon>Acanthoscelides</taxon>
    </lineage>
</organism>
<feature type="region of interest" description="Disordered" evidence="15">
    <location>
        <begin position="663"/>
        <end position="682"/>
    </location>
</feature>
<gene>
    <name evidence="17" type="ORF">ACAOBT_LOCUS8909</name>
</gene>
<sequence>MHTPEGTLERGQQPPTNDPLQQPPPHYSAPVQVLCDEDGVIMQHHLMSLPNKEDCDHFKNSLARLSGEDYPLPPGATSVDDSSPEAPPPPYDPAAGGKQGWMTGIFGCLRPVLSIIGKGVVDSRSSQDDWEIPFDQITELKFLGCGGQGAVFEAKLNNMRVAVKKVSELKDTDIKNLRKLNHPNIVKFKGVCTREPQCYCIIMEYCHGTLFELLKNQKNVVTPNRVASWAKQIACGMHYLHSHKIIHRDLKSPNVLIGDEETIKISDFGTSRTWNGVSEKMSFAGTVAWMAPEAIQELACSEKVDIWSFGIVLWELLTCEVPYDGMEQGAIMYAVGTGKLKPPIPESCPDGYKLIMQMCWKMNPKERPSFKLICNHLEIASCEILERFEPKEFFKTQESWKQEIKSHMTQFCEQLQKHKIEYQLKEEQLIKLREREIKHIEDIRKIYDRKLEKVNQMYVELMGFLQQIERQRYGARQRKFLPRFTNTRRRSSNQSTTPTSPDCTSPDSPQITPAKAPLYTKQKLMTDTVTQTTSTHTQSVISRKRHHRTNSGSPRNSRSSRSSSSRTSIVVDAETQTESMDISETDMSPTTSCPPSGTSTSTSYPQRVILQEFRSDFNDESANGNCVQLHYLARSAEPTTEVFTRLESDPISPVREMRFDSEDTANRNIRSPRESSEEDNLETIGRKVSAIKIGSMFSPDNGNISSSIGDIMRQRTRSETKDDLDSTDNAANEDSFTDEEGEIYNPSLRRRSLARRPIRRSGRYKSSLHHQHKREPCASDENTSEYSVSPSSKSSTLESNPDRCLPCPLATNAAVKRPNDSGGSSEPEEDSDSEENMTIVTQIPAAGFRVHRGENLV</sequence>
<evidence type="ECO:0000256" key="7">
    <source>
        <dbReference type="ARBA" id="ARBA00022741"/>
    </source>
</evidence>
<feature type="region of interest" description="Disordered" evidence="15">
    <location>
        <begin position="1"/>
        <end position="30"/>
    </location>
</feature>
<feature type="binding site" evidence="14">
    <location>
        <begin position="143"/>
        <end position="151"/>
    </location>
    <ligand>
        <name>ATP</name>
        <dbReference type="ChEBI" id="CHEBI:30616"/>
    </ligand>
</feature>
<evidence type="ECO:0000256" key="8">
    <source>
        <dbReference type="ARBA" id="ARBA00022777"/>
    </source>
</evidence>
<dbReference type="AlphaFoldDB" id="A0A9P0KCI3"/>
<evidence type="ECO:0000256" key="13">
    <source>
        <dbReference type="PIRSR" id="PIRSR038165-50"/>
    </source>
</evidence>
<feature type="compositionally biased region" description="Low complexity" evidence="15">
    <location>
        <begin position="495"/>
        <end position="509"/>
    </location>
</feature>
<evidence type="ECO:0000313" key="17">
    <source>
        <dbReference type="EMBL" id="CAH1970402.1"/>
    </source>
</evidence>
<feature type="compositionally biased region" description="Basic and acidic residues" evidence="15">
    <location>
        <begin position="715"/>
        <end position="724"/>
    </location>
</feature>
<dbReference type="PROSITE" id="PS00108">
    <property type="entry name" value="PROTEIN_KINASE_ST"/>
    <property type="match status" value="1"/>
</dbReference>
<dbReference type="PIRSF" id="PIRSF038165">
    <property type="entry name" value="MAPKKK12_MAPKKK13"/>
    <property type="match status" value="1"/>
</dbReference>
<feature type="compositionally biased region" description="Low complexity" evidence="15">
    <location>
        <begin position="526"/>
        <end position="540"/>
    </location>
</feature>
<dbReference type="InterPro" id="IPR008271">
    <property type="entry name" value="Ser/Thr_kinase_AS"/>
</dbReference>
<accession>A0A9P0KCI3</accession>
<dbReference type="InterPro" id="IPR051681">
    <property type="entry name" value="Ser/Thr_Kinases-Pseudokinases"/>
</dbReference>
<feature type="region of interest" description="Disordered" evidence="15">
    <location>
        <begin position="715"/>
        <end position="857"/>
    </location>
</feature>
<feature type="binding site" evidence="14">
    <location>
        <position position="164"/>
    </location>
    <ligand>
        <name>ATP</name>
        <dbReference type="ChEBI" id="CHEBI:30616"/>
    </ligand>
</feature>
<feature type="active site" description="Proton acceptor" evidence="13">
    <location>
        <position position="249"/>
    </location>
</feature>
<comment type="catalytic activity">
    <reaction evidence="11">
        <text>L-seryl-[protein] + ATP = O-phospho-L-seryl-[protein] + ADP + H(+)</text>
        <dbReference type="Rhea" id="RHEA:17989"/>
        <dbReference type="Rhea" id="RHEA-COMP:9863"/>
        <dbReference type="Rhea" id="RHEA-COMP:11604"/>
        <dbReference type="ChEBI" id="CHEBI:15378"/>
        <dbReference type="ChEBI" id="CHEBI:29999"/>
        <dbReference type="ChEBI" id="CHEBI:30616"/>
        <dbReference type="ChEBI" id="CHEBI:83421"/>
        <dbReference type="ChEBI" id="CHEBI:456216"/>
        <dbReference type="EC" id="2.7.11.25"/>
    </reaction>
</comment>
<comment type="subcellular location">
    <subcellularLocation>
        <location evidence="1">Cytoplasm</location>
    </subcellularLocation>
</comment>
<evidence type="ECO:0000256" key="15">
    <source>
        <dbReference type="SAM" id="MobiDB-lite"/>
    </source>
</evidence>
<evidence type="ECO:0000256" key="12">
    <source>
        <dbReference type="PIRNR" id="PIRNR038165"/>
    </source>
</evidence>
<dbReference type="InterPro" id="IPR011009">
    <property type="entry name" value="Kinase-like_dom_sf"/>
</dbReference>
<evidence type="ECO:0000256" key="1">
    <source>
        <dbReference type="ARBA" id="ARBA00004496"/>
    </source>
</evidence>
<dbReference type="EC" id="2.7.11.25" evidence="3 12"/>
<protein>
    <recommendedName>
        <fullName evidence="3 12">Mitogen-activated protein kinase kinase kinase</fullName>
        <ecNumber evidence="3 12">2.7.11.25</ecNumber>
    </recommendedName>
</protein>
<comment type="caution">
    <text evidence="17">The sequence shown here is derived from an EMBL/GenBank/DDBJ whole genome shotgun (WGS) entry which is preliminary data.</text>
</comment>
<feature type="compositionally biased region" description="Low complexity" evidence="15">
    <location>
        <begin position="588"/>
        <end position="605"/>
    </location>
</feature>
<dbReference type="PROSITE" id="PS50011">
    <property type="entry name" value="PROTEIN_KINASE_DOM"/>
    <property type="match status" value="1"/>
</dbReference>
<feature type="compositionally biased region" description="Basic residues" evidence="15">
    <location>
        <begin position="748"/>
        <end position="773"/>
    </location>
</feature>
<feature type="compositionally biased region" description="Polar residues" evidence="15">
    <location>
        <begin position="574"/>
        <end position="587"/>
    </location>
</feature>
<dbReference type="EMBL" id="CAKOFQ010006774">
    <property type="protein sequence ID" value="CAH1970402.1"/>
    <property type="molecule type" value="Genomic_DNA"/>
</dbReference>
<dbReference type="GO" id="GO:0006950">
    <property type="term" value="P:response to stress"/>
    <property type="evidence" value="ECO:0007669"/>
    <property type="project" value="UniProtKB-ARBA"/>
</dbReference>
<evidence type="ECO:0000256" key="10">
    <source>
        <dbReference type="ARBA" id="ARBA00047559"/>
    </source>
</evidence>
<dbReference type="InterPro" id="IPR000719">
    <property type="entry name" value="Prot_kinase_dom"/>
</dbReference>
<feature type="compositionally biased region" description="Basic residues" evidence="15">
    <location>
        <begin position="479"/>
        <end position="491"/>
    </location>
</feature>
<feature type="compositionally biased region" description="Acidic residues" evidence="15">
    <location>
        <begin position="826"/>
        <end position="835"/>
    </location>
</feature>
<evidence type="ECO:0000259" key="16">
    <source>
        <dbReference type="PROSITE" id="PS50011"/>
    </source>
</evidence>
<dbReference type="InterPro" id="IPR017419">
    <property type="entry name" value="MAP3K12_MAP3K13"/>
</dbReference>
<keyword evidence="5 12" id="KW-0723">Serine/threonine-protein kinase</keyword>
<dbReference type="PANTHER" id="PTHR44329:SF304">
    <property type="entry name" value="MITOGEN-ACTIVATED PROTEIN KINASE KINASE KINASE 13-LIKE ISOFORM X1"/>
    <property type="match status" value="1"/>
</dbReference>
<dbReference type="GO" id="GO:0005524">
    <property type="term" value="F:ATP binding"/>
    <property type="evidence" value="ECO:0007669"/>
    <property type="project" value="UniProtKB-KW"/>
</dbReference>
<comment type="catalytic activity">
    <reaction evidence="10">
        <text>L-threonyl-[protein] + ATP = O-phospho-L-threonyl-[protein] + ADP + H(+)</text>
        <dbReference type="Rhea" id="RHEA:46608"/>
        <dbReference type="Rhea" id="RHEA-COMP:11060"/>
        <dbReference type="Rhea" id="RHEA-COMP:11605"/>
        <dbReference type="ChEBI" id="CHEBI:15378"/>
        <dbReference type="ChEBI" id="CHEBI:30013"/>
        <dbReference type="ChEBI" id="CHEBI:30616"/>
        <dbReference type="ChEBI" id="CHEBI:61977"/>
        <dbReference type="ChEBI" id="CHEBI:456216"/>
        <dbReference type="EC" id="2.7.11.25"/>
    </reaction>
</comment>
<keyword evidence="7 12" id="KW-0547">Nucleotide-binding</keyword>
<feature type="compositionally biased region" description="Low complexity" evidence="15">
    <location>
        <begin position="784"/>
        <end position="799"/>
    </location>
</feature>
<name>A0A9P0KCI3_ACAOB</name>
<dbReference type="OrthoDB" id="339325at2759"/>
<dbReference type="Proteomes" id="UP001152888">
    <property type="component" value="Unassembled WGS sequence"/>
</dbReference>
<dbReference type="PANTHER" id="PTHR44329">
    <property type="entry name" value="SERINE/THREONINE-PROTEIN KINASE TNNI3K-RELATED"/>
    <property type="match status" value="1"/>
</dbReference>
<evidence type="ECO:0000256" key="9">
    <source>
        <dbReference type="ARBA" id="ARBA00022840"/>
    </source>
</evidence>
<dbReference type="InterPro" id="IPR001245">
    <property type="entry name" value="Ser-Thr/Tyr_kinase_cat_dom"/>
</dbReference>
<feature type="compositionally biased region" description="Basic and acidic residues" evidence="15">
    <location>
        <begin position="663"/>
        <end position="675"/>
    </location>
</feature>
<evidence type="ECO:0000256" key="6">
    <source>
        <dbReference type="ARBA" id="ARBA00022679"/>
    </source>
</evidence>
<evidence type="ECO:0000256" key="11">
    <source>
        <dbReference type="ARBA" id="ARBA00048329"/>
    </source>
</evidence>
<evidence type="ECO:0000313" key="18">
    <source>
        <dbReference type="Proteomes" id="UP001152888"/>
    </source>
</evidence>
<dbReference type="GO" id="GO:0005737">
    <property type="term" value="C:cytoplasm"/>
    <property type="evidence" value="ECO:0007669"/>
    <property type="project" value="UniProtKB-SubCell"/>
</dbReference>
<comment type="similarity">
    <text evidence="2 12">Belongs to the protein kinase superfamily. STE Ser/Thr protein kinase family. MAP kinase kinase kinase subfamily.</text>
</comment>
<evidence type="ECO:0000256" key="2">
    <source>
        <dbReference type="ARBA" id="ARBA00006529"/>
    </source>
</evidence>
<reference evidence="17" key="1">
    <citation type="submission" date="2022-03" db="EMBL/GenBank/DDBJ databases">
        <authorList>
            <person name="Sayadi A."/>
        </authorList>
    </citation>
    <scope>NUCLEOTIDE SEQUENCE</scope>
</reference>
<dbReference type="Gene3D" id="1.10.510.10">
    <property type="entry name" value="Transferase(Phosphotransferase) domain 1"/>
    <property type="match status" value="1"/>
</dbReference>
<dbReference type="PRINTS" id="PR00109">
    <property type="entry name" value="TYRKINASE"/>
</dbReference>
<dbReference type="SMART" id="SM00220">
    <property type="entry name" value="S_TKc"/>
    <property type="match status" value="1"/>
</dbReference>
<feature type="domain" description="Protein kinase" evidence="16">
    <location>
        <begin position="137"/>
        <end position="379"/>
    </location>
</feature>
<keyword evidence="8 12" id="KW-0418">Kinase</keyword>
<dbReference type="GO" id="GO:0004709">
    <property type="term" value="F:MAP kinase kinase kinase activity"/>
    <property type="evidence" value="ECO:0007669"/>
    <property type="project" value="UniProtKB-EC"/>
</dbReference>
<feature type="compositionally biased region" description="Low complexity" evidence="15">
    <location>
        <begin position="550"/>
        <end position="568"/>
    </location>
</feature>
<evidence type="ECO:0000256" key="4">
    <source>
        <dbReference type="ARBA" id="ARBA00022490"/>
    </source>
</evidence>
<feature type="region of interest" description="Disordered" evidence="15">
    <location>
        <begin position="66"/>
        <end position="96"/>
    </location>
</feature>
<keyword evidence="4" id="KW-0963">Cytoplasm</keyword>
<keyword evidence="18" id="KW-1185">Reference proteome</keyword>
<keyword evidence="6 12" id="KW-0808">Transferase</keyword>
<proteinExistence type="inferred from homology"/>
<evidence type="ECO:0000256" key="3">
    <source>
        <dbReference type="ARBA" id="ARBA00012406"/>
    </source>
</evidence>